<feature type="non-terminal residue" evidence="2">
    <location>
        <position position="1"/>
    </location>
</feature>
<dbReference type="AlphaFoldDB" id="A0A814PI65"/>
<evidence type="ECO:0000313" key="2">
    <source>
        <dbReference type="EMBL" id="CAF1104496.1"/>
    </source>
</evidence>
<reference evidence="2" key="1">
    <citation type="submission" date="2021-02" db="EMBL/GenBank/DDBJ databases">
        <authorList>
            <person name="Nowell W R."/>
        </authorList>
    </citation>
    <scope>NUCLEOTIDE SEQUENCE</scope>
    <source>
        <strain evidence="2">Ploen Becks lab</strain>
    </source>
</reference>
<proteinExistence type="predicted"/>
<dbReference type="EMBL" id="CAJNOC010007760">
    <property type="protein sequence ID" value="CAF1104496.1"/>
    <property type="molecule type" value="Genomic_DNA"/>
</dbReference>
<dbReference type="Proteomes" id="UP000663879">
    <property type="component" value="Unassembled WGS sequence"/>
</dbReference>
<protein>
    <submittedName>
        <fullName evidence="2">Uncharacterized protein</fullName>
    </submittedName>
</protein>
<accession>A0A814PI65</accession>
<organism evidence="2 3">
    <name type="scientific">Brachionus calyciflorus</name>
    <dbReference type="NCBI Taxonomy" id="104777"/>
    <lineage>
        <taxon>Eukaryota</taxon>
        <taxon>Metazoa</taxon>
        <taxon>Spiralia</taxon>
        <taxon>Gnathifera</taxon>
        <taxon>Rotifera</taxon>
        <taxon>Eurotatoria</taxon>
        <taxon>Monogononta</taxon>
        <taxon>Pseudotrocha</taxon>
        <taxon>Ploima</taxon>
        <taxon>Brachionidae</taxon>
        <taxon>Brachionus</taxon>
    </lineage>
</organism>
<evidence type="ECO:0000313" key="3">
    <source>
        <dbReference type="Proteomes" id="UP000663879"/>
    </source>
</evidence>
<sequence>MAPTNSNSKKNALNQTPSSSIPKPILENPHALSMNDSIADVKNEVEILNARQNQMLTFIERADKNFTNIFERLERALVPPAPQPPTVIPNFTPEMVAEANEQLGIDLTVEL</sequence>
<feature type="region of interest" description="Disordered" evidence="1">
    <location>
        <begin position="1"/>
        <end position="28"/>
    </location>
</feature>
<gene>
    <name evidence="2" type="ORF">OXX778_LOCUS21318</name>
</gene>
<keyword evidence="3" id="KW-1185">Reference proteome</keyword>
<feature type="compositionally biased region" description="Polar residues" evidence="1">
    <location>
        <begin position="1"/>
        <end position="21"/>
    </location>
</feature>
<evidence type="ECO:0000256" key="1">
    <source>
        <dbReference type="SAM" id="MobiDB-lite"/>
    </source>
</evidence>
<name>A0A814PI65_9BILA</name>
<comment type="caution">
    <text evidence="2">The sequence shown here is derived from an EMBL/GenBank/DDBJ whole genome shotgun (WGS) entry which is preliminary data.</text>
</comment>